<dbReference type="CDD" id="cd06170">
    <property type="entry name" value="LuxR_C_like"/>
    <property type="match status" value="1"/>
</dbReference>
<organism evidence="4 5">
    <name type="scientific">Micromonospora echinofusca</name>
    <dbReference type="NCBI Taxonomy" id="47858"/>
    <lineage>
        <taxon>Bacteria</taxon>
        <taxon>Bacillati</taxon>
        <taxon>Actinomycetota</taxon>
        <taxon>Actinomycetes</taxon>
        <taxon>Micromonosporales</taxon>
        <taxon>Micromonosporaceae</taxon>
        <taxon>Micromonospora</taxon>
    </lineage>
</organism>
<dbReference type="InterPro" id="IPR000792">
    <property type="entry name" value="Tscrpt_reg_LuxR_C"/>
</dbReference>
<dbReference type="Pfam" id="PF00196">
    <property type="entry name" value="GerE"/>
    <property type="match status" value="1"/>
</dbReference>
<name>A0ABS3VLW7_MICEH</name>
<dbReference type="PANTHER" id="PTHR16305">
    <property type="entry name" value="TESTICULAR SOLUBLE ADENYLYL CYCLASE"/>
    <property type="match status" value="1"/>
</dbReference>
<dbReference type="SUPFAM" id="SSF52540">
    <property type="entry name" value="P-loop containing nucleoside triphosphate hydrolases"/>
    <property type="match status" value="1"/>
</dbReference>
<dbReference type="InterPro" id="IPR025662">
    <property type="entry name" value="Sigma_54_int_dom_ATP-bd_1"/>
</dbReference>
<keyword evidence="2" id="KW-0067">ATP-binding</keyword>
<dbReference type="SMART" id="SM00382">
    <property type="entry name" value="AAA"/>
    <property type="match status" value="1"/>
</dbReference>
<dbReference type="PANTHER" id="PTHR16305:SF28">
    <property type="entry name" value="GUANYLATE CYCLASE DOMAIN-CONTAINING PROTEIN"/>
    <property type="match status" value="1"/>
</dbReference>
<dbReference type="InterPro" id="IPR016032">
    <property type="entry name" value="Sig_transdc_resp-reg_C-effctor"/>
</dbReference>
<dbReference type="PROSITE" id="PS50043">
    <property type="entry name" value="HTH_LUXR_2"/>
    <property type="match status" value="1"/>
</dbReference>
<evidence type="ECO:0000313" key="5">
    <source>
        <dbReference type="Proteomes" id="UP000823521"/>
    </source>
</evidence>
<proteinExistence type="predicted"/>
<dbReference type="InterPro" id="IPR027417">
    <property type="entry name" value="P-loop_NTPase"/>
</dbReference>
<dbReference type="InterPro" id="IPR041664">
    <property type="entry name" value="AAA_16"/>
</dbReference>
<protein>
    <submittedName>
        <fullName evidence="4">AAA family ATPase</fullName>
    </submittedName>
</protein>
<evidence type="ECO:0000256" key="1">
    <source>
        <dbReference type="ARBA" id="ARBA00022741"/>
    </source>
</evidence>
<dbReference type="PROSITE" id="PS00675">
    <property type="entry name" value="SIGMA54_INTERACT_1"/>
    <property type="match status" value="1"/>
</dbReference>
<dbReference type="SMART" id="SM00421">
    <property type="entry name" value="HTH_LUXR"/>
    <property type="match status" value="1"/>
</dbReference>
<sequence>MARHVPARLTCGVVYRSSKLIGRDAELRAVQHSLESARSGRGGAVFLVGESGVGKSRLASAVAELAAGGNMRVMRGRSSAIGAVVPLRPLTEALLSLLRSGPVDPTALGPYGPILGRLVPDWGRPPADQEGASLVILAEAVLRLTGLAGRDRGCLLLLDDLQDADPETLTVLEYLIDNLSLQPTMLLGAIRSESCPALTIARAAAQRGQCKVLEIGRLDRDGLRRMAGACLGTAPERLPVEATDLLWAGSAGNPFLIEELVAGMVDAGLLIGGDRGWRMADEVPAALPATFARSMTQGVAGLADQTRELLSMGALIGQRFPLAVVQAATGLAERELLDQLTAEPAAQLVAVDDQLAEWYAFRHQLTRDALLTLLGPADRADLARAVVRAVETVFPGLPGEWCQVSATLHLEADEPAAAGRLFTEAGRRALAQGAATSAVALLDRAMGLLGGDGAAAARANALETLLYALAEAGLVERALSSVGILDQIGGVEPRRRAQLHTRLAWAAAVAGRSTDALVQVDRARQLLGPDAAAEDLAPIDVVAAHLVLDTAGQDQLTTAEAMARRAATVAEAVPLPVVACQAWQLLGALTRHRDPDEATEYLERARTVAAQHHLPIWEIHALIRLGNDDALRDADLSRLEQARERASQAGAVTARYQAEASLALHAILHGEFDTAGTLINRVLAATTRLKLLETTQYVLLLRAVLAGHQGRRRDMDGALTEFRRWSGDQALHAPRVHGLARTFCALLEEDRPRALDELSRALTAEEQSPTVFHLSGRHGLHLLLRAMSGGVDLATVDAVQADPASRLRWDRQFALFARAVLLGRCGAAAEATATVAEALRVGAPYATGRHLALRLVSESALDEGWGNPVEWLRGVEEYFHRTDVPAVASACRALLRQAGVRVTQRRSGAGDIPAELRSAGVTVREFEVLRMLIGRLSNREIAGRLHLSPRTVERHVSSLIIKTGLPNRIALSEFATKMVSG</sequence>
<dbReference type="EMBL" id="WVUH01000023">
    <property type="protein sequence ID" value="MBO4205384.1"/>
    <property type="molecule type" value="Genomic_DNA"/>
</dbReference>
<gene>
    <name evidence="4" type="ORF">GSF22_05085</name>
</gene>
<dbReference type="InterPro" id="IPR036388">
    <property type="entry name" value="WH-like_DNA-bd_sf"/>
</dbReference>
<evidence type="ECO:0000313" key="4">
    <source>
        <dbReference type="EMBL" id="MBO4205384.1"/>
    </source>
</evidence>
<comment type="caution">
    <text evidence="4">The sequence shown here is derived from an EMBL/GenBank/DDBJ whole genome shotgun (WGS) entry which is preliminary data.</text>
</comment>
<feature type="domain" description="HTH luxR-type" evidence="3">
    <location>
        <begin position="914"/>
        <end position="979"/>
    </location>
</feature>
<dbReference type="Gene3D" id="3.40.50.300">
    <property type="entry name" value="P-loop containing nucleotide triphosphate hydrolases"/>
    <property type="match status" value="1"/>
</dbReference>
<evidence type="ECO:0000256" key="2">
    <source>
        <dbReference type="ARBA" id="ARBA00022840"/>
    </source>
</evidence>
<evidence type="ECO:0000259" key="3">
    <source>
        <dbReference type="PROSITE" id="PS50043"/>
    </source>
</evidence>
<keyword evidence="5" id="KW-1185">Reference proteome</keyword>
<dbReference type="Pfam" id="PF13191">
    <property type="entry name" value="AAA_16"/>
    <property type="match status" value="1"/>
</dbReference>
<dbReference type="InterPro" id="IPR003593">
    <property type="entry name" value="AAA+_ATPase"/>
</dbReference>
<reference evidence="4 5" key="1">
    <citation type="submission" date="2019-12" db="EMBL/GenBank/DDBJ databases">
        <title>Whole genome sequencing of endophytic Actinobacterium Micromonospora sp. MPMI6T.</title>
        <authorList>
            <person name="Evv R."/>
            <person name="Podile A.R."/>
        </authorList>
    </citation>
    <scope>NUCLEOTIDE SEQUENCE [LARGE SCALE GENOMIC DNA]</scope>
    <source>
        <strain evidence="4 5">MPMI6</strain>
    </source>
</reference>
<keyword evidence="1" id="KW-0547">Nucleotide-binding</keyword>
<dbReference type="SUPFAM" id="SSF46894">
    <property type="entry name" value="C-terminal effector domain of the bipartite response regulators"/>
    <property type="match status" value="1"/>
</dbReference>
<dbReference type="Gene3D" id="1.10.10.10">
    <property type="entry name" value="Winged helix-like DNA-binding domain superfamily/Winged helix DNA-binding domain"/>
    <property type="match status" value="1"/>
</dbReference>
<accession>A0ABS3VLW7</accession>
<dbReference type="PRINTS" id="PR00038">
    <property type="entry name" value="HTHLUXR"/>
</dbReference>
<dbReference type="Proteomes" id="UP000823521">
    <property type="component" value="Unassembled WGS sequence"/>
</dbReference>